<evidence type="ECO:0000313" key="4">
    <source>
        <dbReference type="Proteomes" id="UP000694553"/>
    </source>
</evidence>
<protein>
    <submittedName>
        <fullName evidence="3">Ankyrin repeat and SOCS box containing 8</fullName>
    </submittedName>
</protein>
<dbReference type="PROSITE" id="PS50088">
    <property type="entry name" value="ANK_REPEAT"/>
    <property type="match status" value="4"/>
</dbReference>
<keyword evidence="4" id="KW-1185">Reference proteome</keyword>
<reference evidence="4" key="1">
    <citation type="submission" date="2019-10" db="EMBL/GenBank/DDBJ databases">
        <title>Corvus moneduloides (New Caledonian crow) genome, bCorMon1, primary haplotype.</title>
        <authorList>
            <person name="Rutz C."/>
            <person name="Fungtammasan C."/>
            <person name="Mountcastle J."/>
            <person name="Formenti G."/>
            <person name="Chow W."/>
            <person name="Howe K."/>
            <person name="Steele M.P."/>
            <person name="Fernandes J."/>
            <person name="Gilbert M.T.P."/>
            <person name="Fedrigo O."/>
            <person name="Jarvis E.D."/>
            <person name="Gemmell N."/>
        </authorList>
    </citation>
    <scope>NUCLEOTIDE SEQUENCE [LARGE SCALE GENOMIC DNA]</scope>
</reference>
<dbReference type="Pfam" id="PF12796">
    <property type="entry name" value="Ank_2"/>
    <property type="match status" value="1"/>
</dbReference>
<dbReference type="PROSITE" id="PS50297">
    <property type="entry name" value="ANK_REP_REGION"/>
    <property type="match status" value="3"/>
</dbReference>
<organism evidence="3 4">
    <name type="scientific">Corvus moneduloides</name>
    <name type="common">New Caledonian crow</name>
    <dbReference type="NCBI Taxonomy" id="1196302"/>
    <lineage>
        <taxon>Eukaryota</taxon>
        <taxon>Metazoa</taxon>
        <taxon>Chordata</taxon>
        <taxon>Craniata</taxon>
        <taxon>Vertebrata</taxon>
        <taxon>Euteleostomi</taxon>
        <taxon>Archelosauria</taxon>
        <taxon>Archosauria</taxon>
        <taxon>Dinosauria</taxon>
        <taxon>Saurischia</taxon>
        <taxon>Theropoda</taxon>
        <taxon>Coelurosauria</taxon>
        <taxon>Aves</taxon>
        <taxon>Neognathae</taxon>
        <taxon>Neoaves</taxon>
        <taxon>Telluraves</taxon>
        <taxon>Australaves</taxon>
        <taxon>Passeriformes</taxon>
        <taxon>Corvoidea</taxon>
        <taxon>Corvidae</taxon>
        <taxon>Corvus</taxon>
    </lineage>
</organism>
<dbReference type="Ensembl" id="ENSCMUT00000005241.2">
    <property type="protein sequence ID" value="ENSCMUP00000004850.1"/>
    <property type="gene ID" value="ENSCMUG00000003273.2"/>
</dbReference>
<reference evidence="3" key="3">
    <citation type="submission" date="2025-09" db="UniProtKB">
        <authorList>
            <consortium name="Ensembl"/>
        </authorList>
    </citation>
    <scope>IDENTIFICATION</scope>
</reference>
<dbReference type="Pfam" id="PF13637">
    <property type="entry name" value="Ank_4"/>
    <property type="match status" value="1"/>
</dbReference>
<gene>
    <name evidence="3" type="primary">ASB8</name>
</gene>
<evidence type="ECO:0000256" key="2">
    <source>
        <dbReference type="ARBA" id="ARBA00023043"/>
    </source>
</evidence>
<dbReference type="PANTHER" id="PTHR24134">
    <property type="entry name" value="ANKYRIN REPEAT-CONTAINING PROTEIN DDB_G0279043"/>
    <property type="match status" value="1"/>
</dbReference>
<dbReference type="Proteomes" id="UP000694553">
    <property type="component" value="Unassembled WGS sequence"/>
</dbReference>
<accession>A0A8C3DCE3</accession>
<dbReference type="InterPro" id="IPR036770">
    <property type="entry name" value="Ankyrin_rpt-contain_sf"/>
</dbReference>
<dbReference type="Gene3D" id="1.25.40.20">
    <property type="entry name" value="Ankyrin repeat-containing domain"/>
    <property type="match status" value="2"/>
</dbReference>
<evidence type="ECO:0000256" key="1">
    <source>
        <dbReference type="ARBA" id="ARBA00022737"/>
    </source>
</evidence>
<sequence length="350" mass="36902">MWYIMQSIQSKYSLSERLIRTIAAIRSFPRDNVEDLIGRGADVNCLHGTLKPLHCACMVADADCVELLLQKGAEVNALDGYNRTALHYAAEKDETCVEILLEYGANPNALDGNKDTPLHWAAFKNNAECVRALLANGALVNALDYNNDTPLSWAAMKGNLESVSVLLDFGAEGHGTLRAAQEREPALGGGPGPTAVPAADEAVLGAGHAAGAVALRRAPLARPALPAPGRAAAAAARLPQGVPAAAHLREGALPQIASRSWERFPAHFGTRRVPLCGFCSPRPLGTLLAPHAASIFSSLFPPFPASVPSTSFPCPLTLPPLSPCPLHFSPIPSVSSSPFLPLSPPFTLLQ</sequence>
<keyword evidence="2" id="KW-0040">ANK repeat</keyword>
<proteinExistence type="predicted"/>
<dbReference type="InterPro" id="IPR002110">
    <property type="entry name" value="Ankyrin_rpt"/>
</dbReference>
<dbReference type="SUPFAM" id="SSF48403">
    <property type="entry name" value="Ankyrin repeat"/>
    <property type="match status" value="1"/>
</dbReference>
<name>A0A8C3DCE3_CORMO</name>
<evidence type="ECO:0000313" key="3">
    <source>
        <dbReference type="Ensembl" id="ENSCMUP00000004850.1"/>
    </source>
</evidence>
<dbReference type="SMART" id="SM00248">
    <property type="entry name" value="ANK"/>
    <property type="match status" value="4"/>
</dbReference>
<dbReference type="AlphaFoldDB" id="A0A8C3DCE3"/>
<dbReference type="PANTHER" id="PTHR24134:SF9">
    <property type="entry name" value="ANKYRIN REPEAT AND SOCS BOX PROTEIN 8"/>
    <property type="match status" value="1"/>
</dbReference>
<reference evidence="3" key="2">
    <citation type="submission" date="2025-08" db="UniProtKB">
        <authorList>
            <consortium name="Ensembl"/>
        </authorList>
    </citation>
    <scope>IDENTIFICATION</scope>
</reference>
<keyword evidence="1" id="KW-0677">Repeat</keyword>